<dbReference type="EMBL" id="KQ976532">
    <property type="protein sequence ID" value="KYM81530.1"/>
    <property type="molecule type" value="Genomic_DNA"/>
</dbReference>
<accession>A0A195BBD7</accession>
<keyword evidence="3" id="KW-1185">Reference proteome</keyword>
<protein>
    <submittedName>
        <fullName evidence="2">Uncharacterized protein</fullName>
    </submittedName>
</protein>
<evidence type="ECO:0000313" key="3">
    <source>
        <dbReference type="Proteomes" id="UP000078540"/>
    </source>
</evidence>
<evidence type="ECO:0000313" key="2">
    <source>
        <dbReference type="EMBL" id="KYM81530.1"/>
    </source>
</evidence>
<feature type="compositionally biased region" description="Basic residues" evidence="1">
    <location>
        <begin position="10"/>
        <end position="30"/>
    </location>
</feature>
<dbReference type="AlphaFoldDB" id="A0A195BBD7"/>
<feature type="region of interest" description="Disordered" evidence="1">
    <location>
        <begin position="1"/>
        <end position="70"/>
    </location>
</feature>
<evidence type="ECO:0000256" key="1">
    <source>
        <dbReference type="SAM" id="MobiDB-lite"/>
    </source>
</evidence>
<gene>
    <name evidence="2" type="ORF">ALC53_07916</name>
</gene>
<feature type="compositionally biased region" description="Basic and acidic residues" evidence="1">
    <location>
        <begin position="31"/>
        <end position="43"/>
    </location>
</feature>
<sequence>MMKSACLSRNRVHYKKVHTGMKKRKRRRKKEQAAENIQRENSRDTVVTPRLGDPQTAGHSIPQRPSVKHQ</sequence>
<dbReference type="Proteomes" id="UP000078540">
    <property type="component" value="Unassembled WGS sequence"/>
</dbReference>
<name>A0A195BBD7_9HYME</name>
<proteinExistence type="predicted"/>
<reference evidence="2 3" key="1">
    <citation type="submission" date="2015-09" db="EMBL/GenBank/DDBJ databases">
        <title>Atta colombica WGS genome.</title>
        <authorList>
            <person name="Nygaard S."/>
            <person name="Hu H."/>
            <person name="Boomsma J."/>
            <person name="Zhang G."/>
        </authorList>
    </citation>
    <scope>NUCLEOTIDE SEQUENCE [LARGE SCALE GENOMIC DNA]</scope>
    <source>
        <strain evidence="2">Treedump-2</strain>
        <tissue evidence="2">Whole body</tissue>
    </source>
</reference>
<organism evidence="2 3">
    <name type="scientific">Atta colombica</name>
    <dbReference type="NCBI Taxonomy" id="520822"/>
    <lineage>
        <taxon>Eukaryota</taxon>
        <taxon>Metazoa</taxon>
        <taxon>Ecdysozoa</taxon>
        <taxon>Arthropoda</taxon>
        <taxon>Hexapoda</taxon>
        <taxon>Insecta</taxon>
        <taxon>Pterygota</taxon>
        <taxon>Neoptera</taxon>
        <taxon>Endopterygota</taxon>
        <taxon>Hymenoptera</taxon>
        <taxon>Apocrita</taxon>
        <taxon>Aculeata</taxon>
        <taxon>Formicoidea</taxon>
        <taxon>Formicidae</taxon>
        <taxon>Myrmicinae</taxon>
        <taxon>Atta</taxon>
    </lineage>
</organism>